<keyword evidence="12" id="KW-0675">Receptor</keyword>
<dbReference type="GO" id="GO:0030246">
    <property type="term" value="F:carbohydrate binding"/>
    <property type="evidence" value="ECO:0007669"/>
    <property type="project" value="UniProtKB-KW"/>
</dbReference>
<evidence type="ECO:0000256" key="8">
    <source>
        <dbReference type="ARBA" id="ARBA00022741"/>
    </source>
</evidence>
<dbReference type="Pfam" id="PF00139">
    <property type="entry name" value="Lectin_legB"/>
    <property type="match status" value="1"/>
</dbReference>
<name>A0A8T2S3K4_CERRI</name>
<feature type="transmembrane region" description="Helical" evidence="14">
    <location>
        <begin position="287"/>
        <end position="308"/>
    </location>
</feature>
<dbReference type="InterPro" id="IPR000719">
    <property type="entry name" value="Prot_kinase_dom"/>
</dbReference>
<evidence type="ECO:0000313" key="18">
    <source>
        <dbReference type="Proteomes" id="UP000825935"/>
    </source>
</evidence>
<dbReference type="Gene3D" id="1.10.510.10">
    <property type="entry name" value="Transferase(Phosphotransferase) domain 1"/>
    <property type="match status" value="1"/>
</dbReference>
<comment type="similarity">
    <text evidence="2">In the N-terminal section; belongs to the leguminous lectin family.</text>
</comment>
<feature type="domain" description="Protein kinase" evidence="16">
    <location>
        <begin position="354"/>
        <end position="631"/>
    </location>
</feature>
<keyword evidence="6 15" id="KW-0732">Signal</keyword>
<dbReference type="InterPro" id="IPR011009">
    <property type="entry name" value="Kinase-like_dom_sf"/>
</dbReference>
<dbReference type="Pfam" id="PF00069">
    <property type="entry name" value="Pkinase"/>
    <property type="match status" value="1"/>
</dbReference>
<dbReference type="InterPro" id="IPR050528">
    <property type="entry name" value="L-type_Lectin-RKs"/>
</dbReference>
<evidence type="ECO:0000256" key="1">
    <source>
        <dbReference type="ARBA" id="ARBA00004251"/>
    </source>
</evidence>
<feature type="chain" id="PRO_5035788005" description="Protein kinase domain-containing protein" evidence="15">
    <location>
        <begin position="24"/>
        <end position="675"/>
    </location>
</feature>
<evidence type="ECO:0000256" key="2">
    <source>
        <dbReference type="ARBA" id="ARBA00008536"/>
    </source>
</evidence>
<protein>
    <recommendedName>
        <fullName evidence="16">Protein kinase domain-containing protein</fullName>
    </recommendedName>
</protein>
<evidence type="ECO:0000256" key="4">
    <source>
        <dbReference type="ARBA" id="ARBA00022475"/>
    </source>
</evidence>
<evidence type="ECO:0000256" key="13">
    <source>
        <dbReference type="ARBA" id="ARBA00023180"/>
    </source>
</evidence>
<dbReference type="Gene3D" id="3.30.200.20">
    <property type="entry name" value="Phosphorylase Kinase, domain 1"/>
    <property type="match status" value="1"/>
</dbReference>
<evidence type="ECO:0000256" key="5">
    <source>
        <dbReference type="ARBA" id="ARBA00022692"/>
    </source>
</evidence>
<keyword evidence="10 14" id="KW-1133">Transmembrane helix</keyword>
<dbReference type="InterPro" id="IPR013320">
    <property type="entry name" value="ConA-like_dom_sf"/>
</dbReference>
<dbReference type="EMBL" id="CM035427">
    <property type="protein sequence ID" value="KAH7306735.1"/>
    <property type="molecule type" value="Genomic_DNA"/>
</dbReference>
<dbReference type="GO" id="GO:0004672">
    <property type="term" value="F:protein kinase activity"/>
    <property type="evidence" value="ECO:0007669"/>
    <property type="project" value="InterPro"/>
</dbReference>
<evidence type="ECO:0000256" key="9">
    <source>
        <dbReference type="ARBA" id="ARBA00022840"/>
    </source>
</evidence>
<evidence type="ECO:0000256" key="3">
    <source>
        <dbReference type="ARBA" id="ARBA00010217"/>
    </source>
</evidence>
<dbReference type="InterPro" id="IPR001220">
    <property type="entry name" value="Legume_lectin_dom"/>
</dbReference>
<dbReference type="PROSITE" id="PS50011">
    <property type="entry name" value="PROTEIN_KINASE_DOM"/>
    <property type="match status" value="1"/>
</dbReference>
<dbReference type="Gene3D" id="2.60.120.200">
    <property type="match status" value="1"/>
</dbReference>
<dbReference type="GO" id="GO:0005524">
    <property type="term" value="F:ATP binding"/>
    <property type="evidence" value="ECO:0007669"/>
    <property type="project" value="UniProtKB-KW"/>
</dbReference>
<dbReference type="CDD" id="cd06899">
    <property type="entry name" value="lectin_legume_LecRK_Arcelin_ConA"/>
    <property type="match status" value="1"/>
</dbReference>
<proteinExistence type="inferred from homology"/>
<keyword evidence="9" id="KW-0067">ATP-binding</keyword>
<keyword evidence="5 14" id="KW-0812">Transmembrane</keyword>
<dbReference type="OrthoDB" id="543442at2759"/>
<comment type="similarity">
    <text evidence="3">In the C-terminal section; belongs to the protein kinase superfamily. Ser/Thr protein kinase family.</text>
</comment>
<evidence type="ECO:0000259" key="16">
    <source>
        <dbReference type="PROSITE" id="PS50011"/>
    </source>
</evidence>
<keyword evidence="18" id="KW-1185">Reference proteome</keyword>
<gene>
    <name evidence="17" type="ORF">KP509_22G027300</name>
</gene>
<reference evidence="17" key="1">
    <citation type="submission" date="2021-08" db="EMBL/GenBank/DDBJ databases">
        <title>WGS assembly of Ceratopteris richardii.</title>
        <authorList>
            <person name="Marchant D.B."/>
            <person name="Chen G."/>
            <person name="Jenkins J."/>
            <person name="Shu S."/>
            <person name="Leebens-Mack J."/>
            <person name="Grimwood J."/>
            <person name="Schmutz J."/>
            <person name="Soltis P."/>
            <person name="Soltis D."/>
            <person name="Chen Z.-H."/>
        </authorList>
    </citation>
    <scope>NUCLEOTIDE SEQUENCE</scope>
    <source>
        <strain evidence="17">Whitten #5841</strain>
        <tissue evidence="17">Leaf</tissue>
    </source>
</reference>
<dbReference type="SUPFAM" id="SSF56112">
    <property type="entry name" value="Protein kinase-like (PK-like)"/>
    <property type="match status" value="1"/>
</dbReference>
<accession>A0A8T2S3K4</accession>
<comment type="subcellular location">
    <subcellularLocation>
        <location evidence="1">Cell membrane</location>
        <topology evidence="1">Single-pass type I membrane protein</topology>
    </subcellularLocation>
</comment>
<dbReference type="SUPFAM" id="SSF49899">
    <property type="entry name" value="Concanavalin A-like lectins/glucanases"/>
    <property type="match status" value="1"/>
</dbReference>
<dbReference type="Proteomes" id="UP000825935">
    <property type="component" value="Chromosome 22"/>
</dbReference>
<feature type="signal peptide" evidence="15">
    <location>
        <begin position="1"/>
        <end position="23"/>
    </location>
</feature>
<comment type="caution">
    <text evidence="17">The sequence shown here is derived from an EMBL/GenBank/DDBJ whole genome shotgun (WGS) entry which is preliminary data.</text>
</comment>
<dbReference type="FunFam" id="1.10.510.10:FF:000240">
    <property type="entry name" value="Lectin-domain containing receptor kinase A4.3"/>
    <property type="match status" value="1"/>
</dbReference>
<sequence length="675" mass="74675">MSSASRVSLVIIMSLLVFRRFETCITVAAWTSVSFSYPNDDSVQFVLLGDAALTHELVDLTSAGDIDGRTGSSGRFLCKTPIRMIDPLTGDIASFTTSFTFRMYSAHSSYQGDGMAFIIVPDNYTVGSSGKQLGAFTPETVGPDDNTFAVEFDTWENTDVHDPNGNHVGLDLKNITSFVYNNASSVGVQLNDGSVITAWIKYNGTLKNLQVSISTDSMEPIMPLIDANVSFTGIFNEYMYVGFSGSTGLSNESHTLMSWTFSSWGLQNPSTSSSATSATPLRRNRNVTAIVVTVCMIFILVALALGFLSWRTGKAYSCTDNYFRRANYYESKLSMYRSPRAFTYKELYAATKGFNEKQKLGIGSCYKGVLTDSGSVVAVKQVAKDAHEGLEEILREVQQLSSAPHQNLVPLQGWCLEKGEFLIVYEFIPNESLDKFLFNDNFDVLSWSQRYHIIIGLASGLAHMHGGLHLRGDGKNAKYNDELPVLIHRNVKPSNVMLDNNFNARLGDYGLRRLVRAHRKEDHVMVLEGTFGYIAPEVVVTGKVTTKADVFSFGILVLEVASGRRALSDEVVLLDMVWELEREGQILTAADERLKGCFDVQEMKCLLYLGLLCTLPDPGHRPSMAHVHEILLGNYPMPELPRTCKQQLPPSLASLNNCDKVRPSLQISIDELLSI</sequence>
<dbReference type="PANTHER" id="PTHR27007">
    <property type="match status" value="1"/>
</dbReference>
<keyword evidence="13" id="KW-0325">Glycoprotein</keyword>
<evidence type="ECO:0000256" key="14">
    <source>
        <dbReference type="SAM" id="Phobius"/>
    </source>
</evidence>
<evidence type="ECO:0000256" key="11">
    <source>
        <dbReference type="ARBA" id="ARBA00023136"/>
    </source>
</evidence>
<dbReference type="AlphaFoldDB" id="A0A8T2S3K4"/>
<organism evidence="17 18">
    <name type="scientific">Ceratopteris richardii</name>
    <name type="common">Triangle waterfern</name>
    <dbReference type="NCBI Taxonomy" id="49495"/>
    <lineage>
        <taxon>Eukaryota</taxon>
        <taxon>Viridiplantae</taxon>
        <taxon>Streptophyta</taxon>
        <taxon>Embryophyta</taxon>
        <taxon>Tracheophyta</taxon>
        <taxon>Polypodiopsida</taxon>
        <taxon>Polypodiidae</taxon>
        <taxon>Polypodiales</taxon>
        <taxon>Pteridineae</taxon>
        <taxon>Pteridaceae</taxon>
        <taxon>Parkerioideae</taxon>
        <taxon>Ceratopteris</taxon>
    </lineage>
</organism>
<evidence type="ECO:0000256" key="10">
    <source>
        <dbReference type="ARBA" id="ARBA00022989"/>
    </source>
</evidence>
<keyword evidence="8" id="KW-0547">Nucleotide-binding</keyword>
<keyword evidence="11 14" id="KW-0472">Membrane</keyword>
<evidence type="ECO:0000313" key="17">
    <source>
        <dbReference type="EMBL" id="KAH7306735.1"/>
    </source>
</evidence>
<evidence type="ECO:0000256" key="7">
    <source>
        <dbReference type="ARBA" id="ARBA00022734"/>
    </source>
</evidence>
<keyword evidence="7" id="KW-0430">Lectin</keyword>
<evidence type="ECO:0000256" key="15">
    <source>
        <dbReference type="SAM" id="SignalP"/>
    </source>
</evidence>
<evidence type="ECO:0000256" key="6">
    <source>
        <dbReference type="ARBA" id="ARBA00022729"/>
    </source>
</evidence>
<dbReference type="GO" id="GO:0005886">
    <property type="term" value="C:plasma membrane"/>
    <property type="evidence" value="ECO:0007669"/>
    <property type="project" value="UniProtKB-SubCell"/>
</dbReference>
<dbReference type="GO" id="GO:0002229">
    <property type="term" value="P:defense response to oomycetes"/>
    <property type="evidence" value="ECO:0007669"/>
    <property type="project" value="UniProtKB-ARBA"/>
</dbReference>
<evidence type="ECO:0000256" key="12">
    <source>
        <dbReference type="ARBA" id="ARBA00023170"/>
    </source>
</evidence>
<keyword evidence="4" id="KW-1003">Cell membrane</keyword>